<feature type="region of interest" description="Disordered" evidence="6">
    <location>
        <begin position="456"/>
        <end position="476"/>
    </location>
</feature>
<dbReference type="InterPro" id="IPR016169">
    <property type="entry name" value="FAD-bd_PCMH_sub2"/>
</dbReference>
<dbReference type="EMBL" id="SUMB01000001">
    <property type="protein sequence ID" value="TJZ59240.1"/>
    <property type="molecule type" value="Genomic_DNA"/>
</dbReference>
<name>A0A4U0NX48_9ACTN</name>
<dbReference type="GO" id="GO:0071949">
    <property type="term" value="F:FAD binding"/>
    <property type="evidence" value="ECO:0007669"/>
    <property type="project" value="InterPro"/>
</dbReference>
<dbReference type="Gene3D" id="3.40.462.20">
    <property type="match status" value="1"/>
</dbReference>
<dbReference type="Gene3D" id="3.30.43.10">
    <property type="entry name" value="Uridine Diphospho-n-acetylenolpyruvylglucosamine Reductase, domain 2"/>
    <property type="match status" value="1"/>
</dbReference>
<dbReference type="InterPro" id="IPR036318">
    <property type="entry name" value="FAD-bd_PCMH-like_sf"/>
</dbReference>
<dbReference type="Pfam" id="PF01565">
    <property type="entry name" value="FAD_binding_4"/>
    <property type="match status" value="1"/>
</dbReference>
<dbReference type="InterPro" id="IPR016164">
    <property type="entry name" value="FAD-linked_Oxase-like_C"/>
</dbReference>
<dbReference type="Gene3D" id="3.30.465.10">
    <property type="match status" value="1"/>
</dbReference>
<dbReference type="InterPro" id="IPR016166">
    <property type="entry name" value="FAD-bd_PCMH"/>
</dbReference>
<keyword evidence="9" id="KW-1185">Reference proteome</keyword>
<evidence type="ECO:0000256" key="6">
    <source>
        <dbReference type="SAM" id="MobiDB-lite"/>
    </source>
</evidence>
<dbReference type="InterPro" id="IPR016167">
    <property type="entry name" value="FAD-bd_PCMH_sub1"/>
</dbReference>
<accession>A0A4U0NX48</accession>
<keyword evidence="4" id="KW-0274">FAD</keyword>
<organism evidence="8 9">
    <name type="scientific">Streptomyces piniterrae</name>
    <dbReference type="NCBI Taxonomy" id="2571125"/>
    <lineage>
        <taxon>Bacteria</taxon>
        <taxon>Bacillati</taxon>
        <taxon>Actinomycetota</taxon>
        <taxon>Actinomycetes</taxon>
        <taxon>Kitasatosporales</taxon>
        <taxon>Streptomycetaceae</taxon>
        <taxon>Streptomyces</taxon>
    </lineage>
</organism>
<dbReference type="RefSeq" id="WP_136738192.1">
    <property type="nucleotide sequence ID" value="NZ_SUMB01000001.1"/>
</dbReference>
<dbReference type="OrthoDB" id="9775082at2"/>
<dbReference type="Pfam" id="PF08031">
    <property type="entry name" value="BBE"/>
    <property type="match status" value="1"/>
</dbReference>
<evidence type="ECO:0000259" key="7">
    <source>
        <dbReference type="PROSITE" id="PS51387"/>
    </source>
</evidence>
<dbReference type="GO" id="GO:0016491">
    <property type="term" value="F:oxidoreductase activity"/>
    <property type="evidence" value="ECO:0007669"/>
    <property type="project" value="UniProtKB-KW"/>
</dbReference>
<dbReference type="PANTHER" id="PTHR42973">
    <property type="entry name" value="BINDING OXIDOREDUCTASE, PUTATIVE (AFU_ORTHOLOGUE AFUA_1G17690)-RELATED"/>
    <property type="match status" value="1"/>
</dbReference>
<evidence type="ECO:0000256" key="5">
    <source>
        <dbReference type="ARBA" id="ARBA00023002"/>
    </source>
</evidence>
<dbReference type="Proteomes" id="UP000308697">
    <property type="component" value="Unassembled WGS sequence"/>
</dbReference>
<comment type="similarity">
    <text evidence="2">Belongs to the oxygen-dependent FAD-linked oxidoreductase family.</text>
</comment>
<proteinExistence type="inferred from homology"/>
<evidence type="ECO:0000256" key="3">
    <source>
        <dbReference type="ARBA" id="ARBA00022630"/>
    </source>
</evidence>
<evidence type="ECO:0000256" key="2">
    <source>
        <dbReference type="ARBA" id="ARBA00005466"/>
    </source>
</evidence>
<dbReference type="AlphaFoldDB" id="A0A4U0NX48"/>
<dbReference type="SUPFAM" id="SSF55103">
    <property type="entry name" value="FAD-linked oxidases, C-terminal domain"/>
    <property type="match status" value="1"/>
</dbReference>
<evidence type="ECO:0000256" key="1">
    <source>
        <dbReference type="ARBA" id="ARBA00001974"/>
    </source>
</evidence>
<dbReference type="PROSITE" id="PS51387">
    <property type="entry name" value="FAD_PCMH"/>
    <property type="match status" value="1"/>
</dbReference>
<comment type="caution">
    <text evidence="8">The sequence shown here is derived from an EMBL/GenBank/DDBJ whole genome shotgun (WGS) entry which is preliminary data.</text>
</comment>
<gene>
    <name evidence="8" type="ORF">FCH28_03875</name>
</gene>
<evidence type="ECO:0000313" key="9">
    <source>
        <dbReference type="Proteomes" id="UP000308697"/>
    </source>
</evidence>
<dbReference type="InterPro" id="IPR006093">
    <property type="entry name" value="Oxy_OxRdtase_FAD_BS"/>
</dbReference>
<dbReference type="PANTHER" id="PTHR42973:SF39">
    <property type="entry name" value="FAD-BINDING PCMH-TYPE DOMAIN-CONTAINING PROTEIN"/>
    <property type="match status" value="1"/>
</dbReference>
<reference evidence="8 9" key="1">
    <citation type="submission" date="2019-04" db="EMBL/GenBank/DDBJ databases">
        <title>Streptomyces piniterrae sp. nov., a heliquinomycin-producing actinomycete isolated from rhizosphere soil of Pinus yunnanensis.</title>
        <authorList>
            <person name="Zhuang X."/>
            <person name="Zhao J."/>
        </authorList>
    </citation>
    <scope>NUCLEOTIDE SEQUENCE [LARGE SCALE GENOMIC DNA]</scope>
    <source>
        <strain evidence="9">jys28</strain>
    </source>
</reference>
<evidence type="ECO:0000313" key="8">
    <source>
        <dbReference type="EMBL" id="TJZ59240.1"/>
    </source>
</evidence>
<evidence type="ECO:0000256" key="4">
    <source>
        <dbReference type="ARBA" id="ARBA00022827"/>
    </source>
</evidence>
<dbReference type="PROSITE" id="PS00862">
    <property type="entry name" value="OX2_COVAL_FAD"/>
    <property type="match status" value="1"/>
</dbReference>
<comment type="cofactor">
    <cofactor evidence="1">
        <name>FAD</name>
        <dbReference type="ChEBI" id="CHEBI:57692"/>
    </cofactor>
</comment>
<feature type="domain" description="FAD-binding PCMH-type" evidence="7">
    <location>
        <begin position="35"/>
        <end position="206"/>
    </location>
</feature>
<dbReference type="SUPFAM" id="SSF56176">
    <property type="entry name" value="FAD-binding/transporter-associated domain-like"/>
    <property type="match status" value="1"/>
</dbReference>
<keyword evidence="5" id="KW-0560">Oxidoreductase</keyword>
<protein>
    <submittedName>
        <fullName evidence="8">FAD-binding oxidoreductase</fullName>
    </submittedName>
</protein>
<sequence>MKADALDRLRGTLLGEVLGPRDAGYDTARRVYNAMIDKRPAVVAKCLGTADVVHAVRFAREEGLPIAVRGGGHSVAGHGTCDDGIVIDLSLMRGVHVDPVRRTVRVQGGALLGDVDRETQLHGLAIPTGQMSETGIAGLTLNGGVGMMLHKHGLTCDNLLSADMVTVDGELVTASADSRPELFWALRGGGGNFGVVTSFEFRAHPVGPMMLAGFLAHPVERAEEVLEFLRDFNATSPAHLSADAVFTHAPEADFVPAEFQGMPLVNLLVRYFGPMEEAWEAVRPLREFGPPLYDSMGPMPLVAVQSMLDPFTPAGNLHYWTSEFVPCLGVEQIDALAALGRDLPSSLTSINVHPFDTAATEVPPDATAFAHRQDSWLIHVICQWLDEADSERCRAWVKEAGALLKTFGLGNTYLNTTSEDEETDRVRAFWDERRLARLAKVKAEYDPDNVLRFNHNIPPATGESAVGERATEEPAS</sequence>
<dbReference type="InterPro" id="IPR006094">
    <property type="entry name" value="Oxid_FAD_bind_N"/>
</dbReference>
<dbReference type="InterPro" id="IPR050416">
    <property type="entry name" value="FAD-linked_Oxidoreductase"/>
</dbReference>
<dbReference type="InterPro" id="IPR012951">
    <property type="entry name" value="BBE"/>
</dbReference>
<keyword evidence="3" id="KW-0285">Flavoprotein</keyword>